<dbReference type="Pfam" id="PF00294">
    <property type="entry name" value="PfkB"/>
    <property type="match status" value="1"/>
</dbReference>
<keyword evidence="3" id="KW-0378">Hydrolase</keyword>
<feature type="domain" description="Carbohydrate kinase PfkB" evidence="2">
    <location>
        <begin position="6"/>
        <end position="93"/>
    </location>
</feature>
<dbReference type="EMBL" id="GFAC01006494">
    <property type="protein sequence ID" value="JAT92694.1"/>
    <property type="molecule type" value="mRNA"/>
</dbReference>
<dbReference type="GO" id="GO:0004730">
    <property type="term" value="F:pseudouridylate synthase activity"/>
    <property type="evidence" value="ECO:0007669"/>
    <property type="project" value="TreeGrafter"/>
</dbReference>
<organism evidence="3">
    <name type="scientific">Amblyomma aureolatum</name>
    <dbReference type="NCBI Taxonomy" id="187763"/>
    <lineage>
        <taxon>Eukaryota</taxon>
        <taxon>Metazoa</taxon>
        <taxon>Ecdysozoa</taxon>
        <taxon>Arthropoda</taxon>
        <taxon>Chelicerata</taxon>
        <taxon>Arachnida</taxon>
        <taxon>Acari</taxon>
        <taxon>Parasitiformes</taxon>
        <taxon>Ixodida</taxon>
        <taxon>Ixodoidea</taxon>
        <taxon>Ixodidae</taxon>
        <taxon>Amblyomminae</taxon>
        <taxon>Amblyomma</taxon>
    </lineage>
</organism>
<reference evidence="3" key="1">
    <citation type="journal article" date="2017" name="Front. Cell. Infect. Microbiol.">
        <title>The Distinct Transcriptional Response of the Midgut of Amblyomma sculptum and Amblyomma aureolatum Ticks to Rickettsia rickettsii Correlates to Their Differences in Susceptibility to Infection.</title>
        <authorList>
            <person name="Martins L.A."/>
            <person name="Galletti M.F.B.M."/>
            <person name="Ribeiro J.M."/>
            <person name="Fujita A."/>
            <person name="Costa F.B."/>
            <person name="Labruna M.B."/>
            <person name="Daffre S."/>
            <person name="Fogaca A.C."/>
        </authorList>
    </citation>
    <scope>NUCLEOTIDE SEQUENCE</scope>
</reference>
<dbReference type="PANTHER" id="PTHR42909:SF1">
    <property type="entry name" value="CARBOHYDRATE KINASE PFKB DOMAIN-CONTAINING PROTEIN"/>
    <property type="match status" value="1"/>
</dbReference>
<dbReference type="SUPFAM" id="SSF53613">
    <property type="entry name" value="Ribokinase-like"/>
    <property type="match status" value="1"/>
</dbReference>
<keyword evidence="1" id="KW-0479">Metal-binding</keyword>
<evidence type="ECO:0000313" key="3">
    <source>
        <dbReference type="EMBL" id="JAT92694.1"/>
    </source>
</evidence>
<protein>
    <submittedName>
        <fullName evidence="3">Putative pseudouridine-5'-phosphate glycosidase-like isoform x3</fullName>
    </submittedName>
</protein>
<sequence>LNGSTHAGRVRTTWGGVGRNVADCLARLLADKVRFVSAVGGREDRHGEALLHHNPLMDAGGVLRVEGARTATYCTLLDRHGDCLFGVGDMDAHRHISPIMHIFNKKT</sequence>
<dbReference type="GO" id="GO:0005737">
    <property type="term" value="C:cytoplasm"/>
    <property type="evidence" value="ECO:0007669"/>
    <property type="project" value="TreeGrafter"/>
</dbReference>
<dbReference type="GO" id="GO:0016798">
    <property type="term" value="F:hydrolase activity, acting on glycosyl bonds"/>
    <property type="evidence" value="ECO:0007669"/>
    <property type="project" value="UniProtKB-KW"/>
</dbReference>
<proteinExistence type="evidence at transcript level"/>
<keyword evidence="3" id="KW-0326">Glycosidase</keyword>
<dbReference type="GO" id="GO:0046872">
    <property type="term" value="F:metal ion binding"/>
    <property type="evidence" value="ECO:0007669"/>
    <property type="project" value="UniProtKB-KW"/>
</dbReference>
<dbReference type="InterPro" id="IPR011611">
    <property type="entry name" value="PfkB_dom"/>
</dbReference>
<dbReference type="InterPro" id="IPR029056">
    <property type="entry name" value="Ribokinase-like"/>
</dbReference>
<evidence type="ECO:0000256" key="1">
    <source>
        <dbReference type="ARBA" id="ARBA00022723"/>
    </source>
</evidence>
<evidence type="ECO:0000259" key="2">
    <source>
        <dbReference type="Pfam" id="PF00294"/>
    </source>
</evidence>
<accession>A0A1E1X0C8</accession>
<dbReference type="AlphaFoldDB" id="A0A1E1X0C8"/>
<name>A0A1E1X0C8_9ACAR</name>
<dbReference type="Gene3D" id="3.40.1190.20">
    <property type="match status" value="1"/>
</dbReference>
<dbReference type="GO" id="GO:0006796">
    <property type="term" value="P:phosphate-containing compound metabolic process"/>
    <property type="evidence" value="ECO:0007669"/>
    <property type="project" value="UniProtKB-ARBA"/>
</dbReference>
<feature type="non-terminal residue" evidence="3">
    <location>
        <position position="1"/>
    </location>
</feature>
<dbReference type="PANTHER" id="PTHR42909">
    <property type="entry name" value="ZGC:136858"/>
    <property type="match status" value="1"/>
</dbReference>